<evidence type="ECO:0000313" key="2">
    <source>
        <dbReference type="EMBL" id="GFO24843.1"/>
    </source>
</evidence>
<sequence length="78" mass="8869">MAYQTRGHQGSRYGDDHLCGNNEGEASRENDDVVRHGTLRCSLKHQDTLCLIAAVPPDFFNAGKLWQKQCSETQENRY</sequence>
<protein>
    <submittedName>
        <fullName evidence="2">Uncharacterized protein</fullName>
    </submittedName>
</protein>
<dbReference type="AlphaFoldDB" id="A0AAV4C0A1"/>
<evidence type="ECO:0000313" key="3">
    <source>
        <dbReference type="Proteomes" id="UP000735302"/>
    </source>
</evidence>
<organism evidence="2 3">
    <name type="scientific">Plakobranchus ocellatus</name>
    <dbReference type="NCBI Taxonomy" id="259542"/>
    <lineage>
        <taxon>Eukaryota</taxon>
        <taxon>Metazoa</taxon>
        <taxon>Spiralia</taxon>
        <taxon>Lophotrochozoa</taxon>
        <taxon>Mollusca</taxon>
        <taxon>Gastropoda</taxon>
        <taxon>Heterobranchia</taxon>
        <taxon>Euthyneura</taxon>
        <taxon>Panpulmonata</taxon>
        <taxon>Sacoglossa</taxon>
        <taxon>Placobranchoidea</taxon>
        <taxon>Plakobranchidae</taxon>
        <taxon>Plakobranchus</taxon>
    </lineage>
</organism>
<keyword evidence="3" id="KW-1185">Reference proteome</keyword>
<gene>
    <name evidence="2" type="ORF">PoB_005134800</name>
</gene>
<accession>A0AAV4C0A1</accession>
<feature type="region of interest" description="Disordered" evidence="1">
    <location>
        <begin position="1"/>
        <end position="31"/>
    </location>
</feature>
<proteinExistence type="predicted"/>
<evidence type="ECO:0000256" key="1">
    <source>
        <dbReference type="SAM" id="MobiDB-lite"/>
    </source>
</evidence>
<name>A0AAV4C0A1_9GAST</name>
<reference evidence="2 3" key="1">
    <citation type="journal article" date="2021" name="Elife">
        <title>Chloroplast acquisition without the gene transfer in kleptoplastic sea slugs, Plakobranchus ocellatus.</title>
        <authorList>
            <person name="Maeda T."/>
            <person name="Takahashi S."/>
            <person name="Yoshida T."/>
            <person name="Shimamura S."/>
            <person name="Takaki Y."/>
            <person name="Nagai Y."/>
            <person name="Toyoda A."/>
            <person name="Suzuki Y."/>
            <person name="Arimoto A."/>
            <person name="Ishii H."/>
            <person name="Satoh N."/>
            <person name="Nishiyama T."/>
            <person name="Hasebe M."/>
            <person name="Maruyama T."/>
            <person name="Minagawa J."/>
            <person name="Obokata J."/>
            <person name="Shigenobu S."/>
        </authorList>
    </citation>
    <scope>NUCLEOTIDE SEQUENCE [LARGE SCALE GENOMIC DNA]</scope>
</reference>
<comment type="caution">
    <text evidence="2">The sequence shown here is derived from an EMBL/GenBank/DDBJ whole genome shotgun (WGS) entry which is preliminary data.</text>
</comment>
<dbReference type="Proteomes" id="UP000735302">
    <property type="component" value="Unassembled WGS sequence"/>
</dbReference>
<dbReference type="EMBL" id="BLXT01005660">
    <property type="protein sequence ID" value="GFO24843.1"/>
    <property type="molecule type" value="Genomic_DNA"/>
</dbReference>